<proteinExistence type="predicted"/>
<gene>
    <name evidence="1" type="ordered locus">plu1844</name>
</gene>
<dbReference type="KEGG" id="plu:plu1844"/>
<dbReference type="Proteomes" id="UP000002514">
    <property type="component" value="Chromosome"/>
</dbReference>
<evidence type="ECO:0000313" key="1">
    <source>
        <dbReference type="EMBL" id="CAE14137.1"/>
    </source>
</evidence>
<reference evidence="2" key="1">
    <citation type="journal article" date="2003" name="Nat. Biotechnol.">
        <title>The genome sequence of the entomopathogenic bacterium Photorhabdus luminescens.</title>
        <authorList>
            <person name="Duchaud E."/>
            <person name="Rusniok C."/>
            <person name="Frangeul L."/>
            <person name="Buchrieser C."/>
            <person name="Givaudan A."/>
            <person name="Taourit S."/>
            <person name="Bocs S."/>
            <person name="Boursaux-Eude C."/>
            <person name="Chandler M."/>
            <person name="Charles J.-F."/>
            <person name="Dassa E."/>
            <person name="Derose R."/>
            <person name="Derzelle S."/>
            <person name="Freyssinet G."/>
            <person name="Gaudriault S."/>
            <person name="Medigue C."/>
            <person name="Lanois A."/>
            <person name="Powell K."/>
            <person name="Siguier P."/>
            <person name="Vincent R."/>
            <person name="Wingate V."/>
            <person name="Zouine M."/>
            <person name="Glaser P."/>
            <person name="Boemare N."/>
            <person name="Danchin A."/>
            <person name="Kunst F."/>
        </authorList>
    </citation>
    <scope>NUCLEOTIDE SEQUENCE [LARGE SCALE GENOMIC DNA]</scope>
    <source>
        <strain evidence="2">DSM 15139 / CIP 105565 / TT01</strain>
    </source>
</reference>
<dbReference type="AlphaFoldDB" id="Q7N5U0"/>
<evidence type="ECO:0000313" key="2">
    <source>
        <dbReference type="Proteomes" id="UP000002514"/>
    </source>
</evidence>
<accession>Q7N5U0</accession>
<sequence>MYPRMIPISGLPRLNSDMRIAMFNSQSSDKTKAKNTALNDFYLEKLLINNTIRNYC</sequence>
<organism evidence="1 2">
    <name type="scientific">Photorhabdus laumondii subsp. laumondii (strain DSM 15139 / CIP 105565 / TT01)</name>
    <name type="common">Photorhabdus luminescens subsp. laumondii</name>
    <dbReference type="NCBI Taxonomy" id="243265"/>
    <lineage>
        <taxon>Bacteria</taxon>
        <taxon>Pseudomonadati</taxon>
        <taxon>Pseudomonadota</taxon>
        <taxon>Gammaproteobacteria</taxon>
        <taxon>Enterobacterales</taxon>
        <taxon>Morganellaceae</taxon>
        <taxon>Photorhabdus</taxon>
    </lineage>
</organism>
<dbReference type="HOGENOM" id="CLU_3010308_0_0_6"/>
<name>Q7N5U0_PHOLL</name>
<keyword evidence="2" id="KW-1185">Reference proteome</keyword>
<dbReference type="EMBL" id="BX571865">
    <property type="protein sequence ID" value="CAE14137.1"/>
    <property type="molecule type" value="Genomic_DNA"/>
</dbReference>
<protein>
    <submittedName>
        <fullName evidence="1">Photorhabdus luminescens subsp. laumondii TTO1 complete genome segment 7/17</fullName>
    </submittedName>
</protein>